<dbReference type="GeneID" id="101847456"/>
<evidence type="ECO:0000313" key="2">
    <source>
        <dbReference type="RefSeq" id="XP_005110070.1"/>
    </source>
</evidence>
<dbReference type="RefSeq" id="XP_005110070.1">
    <property type="nucleotide sequence ID" value="XM_005110013.2"/>
</dbReference>
<dbReference type="Proteomes" id="UP000694888">
    <property type="component" value="Unplaced"/>
</dbReference>
<proteinExistence type="predicted"/>
<gene>
    <name evidence="2" type="primary">LOC101847456</name>
</gene>
<name>A0ABM0K6S3_APLCA</name>
<evidence type="ECO:0000313" key="1">
    <source>
        <dbReference type="Proteomes" id="UP000694888"/>
    </source>
</evidence>
<accession>A0ABM0K6S3</accession>
<protein>
    <submittedName>
        <fullName evidence="2">Uncharacterized protein LOC101847456</fullName>
    </submittedName>
</protein>
<sequence length="111" mass="11848">MADDADFSLDAAEATVSGVEAFVQFPNETAPQLRMVPVETDPETHGGEAAVPLTVAQVKQQLFDENNIAGNADSLKMILIDNKGQAKNLKNGDPIDIHIDEIAAESVIKFA</sequence>
<keyword evidence="1" id="KW-1185">Reference proteome</keyword>
<reference evidence="2" key="1">
    <citation type="submission" date="2025-08" db="UniProtKB">
        <authorList>
            <consortium name="RefSeq"/>
        </authorList>
    </citation>
    <scope>IDENTIFICATION</scope>
</reference>
<organism evidence="1 2">
    <name type="scientific">Aplysia californica</name>
    <name type="common">California sea hare</name>
    <dbReference type="NCBI Taxonomy" id="6500"/>
    <lineage>
        <taxon>Eukaryota</taxon>
        <taxon>Metazoa</taxon>
        <taxon>Spiralia</taxon>
        <taxon>Lophotrochozoa</taxon>
        <taxon>Mollusca</taxon>
        <taxon>Gastropoda</taxon>
        <taxon>Heterobranchia</taxon>
        <taxon>Euthyneura</taxon>
        <taxon>Tectipleura</taxon>
        <taxon>Aplysiida</taxon>
        <taxon>Aplysioidea</taxon>
        <taxon>Aplysiidae</taxon>
        <taxon>Aplysia</taxon>
    </lineage>
</organism>